<dbReference type="InterPro" id="IPR053010">
    <property type="entry name" value="SET_SmydA-8"/>
</dbReference>
<organism evidence="1 2">
    <name type="scientific">Tenebrio molitor</name>
    <name type="common">Yellow mealworm beetle</name>
    <dbReference type="NCBI Taxonomy" id="7067"/>
    <lineage>
        <taxon>Eukaryota</taxon>
        <taxon>Metazoa</taxon>
        <taxon>Ecdysozoa</taxon>
        <taxon>Arthropoda</taxon>
        <taxon>Hexapoda</taxon>
        <taxon>Insecta</taxon>
        <taxon>Pterygota</taxon>
        <taxon>Neoptera</taxon>
        <taxon>Endopterygota</taxon>
        <taxon>Coleoptera</taxon>
        <taxon>Polyphaga</taxon>
        <taxon>Cucujiformia</taxon>
        <taxon>Tenebrionidae</taxon>
        <taxon>Tenebrio</taxon>
    </lineage>
</organism>
<dbReference type="EMBL" id="JABDTM020010577">
    <property type="protein sequence ID" value="KAH0820855.1"/>
    <property type="molecule type" value="Genomic_DNA"/>
</dbReference>
<dbReference type="Proteomes" id="UP000719412">
    <property type="component" value="Unassembled WGS sequence"/>
</dbReference>
<reference evidence="1" key="1">
    <citation type="journal article" date="2020" name="J Insects Food Feed">
        <title>The yellow mealworm (Tenebrio molitor) genome: a resource for the emerging insects as food and feed industry.</title>
        <authorList>
            <person name="Eriksson T."/>
            <person name="Andere A."/>
            <person name="Kelstrup H."/>
            <person name="Emery V."/>
            <person name="Picard C."/>
        </authorList>
    </citation>
    <scope>NUCLEOTIDE SEQUENCE</scope>
    <source>
        <strain evidence="1">Stoneville</strain>
        <tissue evidence="1">Whole head</tissue>
    </source>
</reference>
<dbReference type="PANTHER" id="PTHR46455">
    <property type="entry name" value="SET AND MYND DOMAIN CONTAINING, ARTHROPOD-SPECIFIC, MEMBER 4, ISOFORM A"/>
    <property type="match status" value="1"/>
</dbReference>
<comment type="caution">
    <text evidence="1">The sequence shown here is derived from an EMBL/GenBank/DDBJ whole genome shotgun (WGS) entry which is preliminary data.</text>
</comment>
<protein>
    <submittedName>
        <fullName evidence="1">Uncharacterized protein</fullName>
    </submittedName>
</protein>
<reference evidence="1" key="2">
    <citation type="submission" date="2021-08" db="EMBL/GenBank/DDBJ databases">
        <authorList>
            <person name="Eriksson T."/>
        </authorList>
    </citation>
    <scope>NUCLEOTIDE SEQUENCE</scope>
    <source>
        <strain evidence="1">Stoneville</strain>
        <tissue evidence="1">Whole head</tissue>
    </source>
</reference>
<evidence type="ECO:0000313" key="1">
    <source>
        <dbReference type="EMBL" id="KAH0820855.1"/>
    </source>
</evidence>
<gene>
    <name evidence="1" type="ORF">GEV33_001936</name>
</gene>
<name>A0A8J6HLB5_TENMO</name>
<evidence type="ECO:0000313" key="2">
    <source>
        <dbReference type="Proteomes" id="UP000719412"/>
    </source>
</evidence>
<dbReference type="PANTHER" id="PTHR46455:SF1">
    <property type="entry name" value="SET AND MYND DOMAIN CONTAINING, ARTHROPOD-SPECIFIC, MEMBER 2"/>
    <property type="match status" value="1"/>
</dbReference>
<dbReference type="AlphaFoldDB" id="A0A8J6HLB5"/>
<proteinExistence type="predicted"/>
<accession>A0A8J6HLB5</accession>
<keyword evidence="2" id="KW-1185">Reference proteome</keyword>
<sequence length="172" mass="19093">MPDLTENAKVLILSKLEEGWSIRIPKDLSDELLERKIQLCQELLEVADILEPGHSRFRGSLLYDLHEAMMVQVRRGGGEGVEDKAKSCLKEAAVILDTEPDFKEIVRKKLESLRDRDSVALAAGTDGLSKAHTLAVAVFFCGDRGRAVHPKLHKGLLQVLPDHPTQPRNVAL</sequence>